<dbReference type="PANTHER" id="PTHR11557">
    <property type="entry name" value="PORPHOBILINOGEN DEAMINASE"/>
    <property type="match status" value="1"/>
</dbReference>
<sequence length="309" mass="34629">MRWKKYWESRMKMKRDKIVIGSRESKLAVLQSEMVRDYIKEKNPDLEVEILTMKTTGDIILDRTLDKVGGKGLFVKELDKALIDGRSILSVHSLKDMPMEVPEELPLLAFSKREDPRDVLVLPEGASELDKSKPLGCSSLRRTLQLKKLYPDMDVRSIRGNLQTRLRKLDEGQYSALILAAAGLKRLGLESRINRYFTADEIIPAAGQGILAVQGRKGEAYDFLEGYCDKDAWTAGSAERAFVKLLDGGCSSPVAAHAEILGDEIYLRGLYYNEKDGSYVTGTLRGNKADAESLGRELAETLRKKGENR</sequence>
<dbReference type="Gene3D" id="3.40.190.10">
    <property type="entry name" value="Periplasmic binding protein-like II"/>
    <property type="match status" value="2"/>
</dbReference>
<evidence type="ECO:0000313" key="12">
    <source>
        <dbReference type="Proteomes" id="UP000253208"/>
    </source>
</evidence>
<feature type="modified residue" description="S-(dipyrrolylmethanemethyl)cysteine" evidence="8">
    <location>
        <position position="250"/>
    </location>
</feature>
<evidence type="ECO:0000256" key="7">
    <source>
        <dbReference type="ARBA" id="ARBA00048169"/>
    </source>
</evidence>
<dbReference type="FunFam" id="3.40.190.10:FF:000004">
    <property type="entry name" value="Porphobilinogen deaminase"/>
    <property type="match status" value="1"/>
</dbReference>
<dbReference type="SUPFAM" id="SSF54782">
    <property type="entry name" value="Porphobilinogen deaminase (hydroxymethylbilane synthase), C-terminal domain"/>
    <property type="match status" value="1"/>
</dbReference>
<comment type="subunit">
    <text evidence="4 8">Monomer.</text>
</comment>
<evidence type="ECO:0000256" key="5">
    <source>
        <dbReference type="ARBA" id="ARBA00022679"/>
    </source>
</evidence>
<dbReference type="PIRSF" id="PIRSF001438">
    <property type="entry name" value="4pyrrol_synth_OHMeBilane_synth"/>
    <property type="match status" value="1"/>
</dbReference>
<evidence type="ECO:0000256" key="6">
    <source>
        <dbReference type="ARBA" id="ARBA00023244"/>
    </source>
</evidence>
<dbReference type="Proteomes" id="UP000253208">
    <property type="component" value="Unassembled WGS sequence"/>
</dbReference>
<dbReference type="PROSITE" id="PS00533">
    <property type="entry name" value="PORPHOBILINOGEN_DEAM"/>
    <property type="match status" value="1"/>
</dbReference>
<dbReference type="InterPro" id="IPR022419">
    <property type="entry name" value="Porphobilin_deaminase_cofac_BS"/>
</dbReference>
<dbReference type="EC" id="2.5.1.61" evidence="8"/>
<evidence type="ECO:0000259" key="10">
    <source>
        <dbReference type="Pfam" id="PF03900"/>
    </source>
</evidence>
<evidence type="ECO:0000256" key="2">
    <source>
        <dbReference type="ARBA" id="ARBA00004735"/>
    </source>
</evidence>
<feature type="domain" description="Porphobilinogen deaminase C-terminal" evidence="10">
    <location>
        <begin position="237"/>
        <end position="303"/>
    </location>
</feature>
<comment type="miscellaneous">
    <text evidence="8">The porphobilinogen subunits are added to the dipyrromethane group.</text>
</comment>
<protein>
    <recommendedName>
        <fullName evidence="8">Porphobilinogen deaminase</fullName>
        <shortName evidence="8">PBG</shortName>
        <ecNumber evidence="8">2.5.1.61</ecNumber>
    </recommendedName>
    <alternativeName>
        <fullName evidence="8">Hydroxymethylbilane synthase</fullName>
        <shortName evidence="8">HMBS</shortName>
    </alternativeName>
    <alternativeName>
        <fullName evidence="8">Pre-uroporphyrinogen synthase</fullName>
    </alternativeName>
</protein>
<evidence type="ECO:0000313" key="11">
    <source>
        <dbReference type="EMBL" id="RCH42651.1"/>
    </source>
</evidence>
<feature type="domain" description="Porphobilinogen deaminase N-terminal" evidence="9">
    <location>
        <begin position="18"/>
        <end position="219"/>
    </location>
</feature>
<dbReference type="AlphaFoldDB" id="A0A367FY61"/>
<dbReference type="FunFam" id="3.40.190.10:FF:000005">
    <property type="entry name" value="Porphobilinogen deaminase"/>
    <property type="match status" value="1"/>
</dbReference>
<dbReference type="NCBIfam" id="TIGR00212">
    <property type="entry name" value="hemC"/>
    <property type="match status" value="1"/>
</dbReference>
<proteinExistence type="inferred from homology"/>
<dbReference type="InterPro" id="IPR022417">
    <property type="entry name" value="Porphobilin_deaminase_N"/>
</dbReference>
<dbReference type="GO" id="GO:0005737">
    <property type="term" value="C:cytoplasm"/>
    <property type="evidence" value="ECO:0007669"/>
    <property type="project" value="UniProtKB-UniRule"/>
</dbReference>
<name>A0A367FY61_9FIRM</name>
<dbReference type="Pfam" id="PF03900">
    <property type="entry name" value="Porphobil_deamC"/>
    <property type="match status" value="1"/>
</dbReference>
<evidence type="ECO:0000259" key="9">
    <source>
        <dbReference type="Pfam" id="PF01379"/>
    </source>
</evidence>
<accession>A0A367FY61</accession>
<dbReference type="EMBL" id="PSQG01000020">
    <property type="protein sequence ID" value="RCH42651.1"/>
    <property type="molecule type" value="Genomic_DNA"/>
</dbReference>
<comment type="function">
    <text evidence="1 8">Tetrapolymerization of the monopyrrole PBG into the hydroxymethylbilane pre-uroporphyrinogen in several discrete steps.</text>
</comment>
<evidence type="ECO:0000256" key="1">
    <source>
        <dbReference type="ARBA" id="ARBA00002869"/>
    </source>
</evidence>
<dbReference type="InterPro" id="IPR022418">
    <property type="entry name" value="Porphobilinogen_deaminase_C"/>
</dbReference>
<keyword evidence="6 8" id="KW-0627">Porphyrin biosynthesis</keyword>
<dbReference type="PRINTS" id="PR00151">
    <property type="entry name" value="PORPHBDMNASE"/>
</dbReference>
<dbReference type="Pfam" id="PF01379">
    <property type="entry name" value="Porphobil_deam"/>
    <property type="match status" value="1"/>
</dbReference>
<dbReference type="SUPFAM" id="SSF53850">
    <property type="entry name" value="Periplasmic binding protein-like II"/>
    <property type="match status" value="1"/>
</dbReference>
<dbReference type="GO" id="GO:0004418">
    <property type="term" value="F:hydroxymethylbilane synthase activity"/>
    <property type="evidence" value="ECO:0007669"/>
    <property type="project" value="UniProtKB-UniRule"/>
</dbReference>
<comment type="pathway">
    <text evidence="2">Porphyrin-containing compound metabolism; protoporphyrin-IX biosynthesis; coproporphyrinogen-III from 5-aminolevulinate: step 2/4.</text>
</comment>
<comment type="caution">
    <text evidence="11">The sequence shown here is derived from an EMBL/GenBank/DDBJ whole genome shotgun (WGS) entry which is preliminary data.</text>
</comment>
<dbReference type="InterPro" id="IPR036803">
    <property type="entry name" value="Porphobilinogen_deaminase_C_sf"/>
</dbReference>
<dbReference type="GO" id="GO:0006782">
    <property type="term" value="P:protoporphyrinogen IX biosynthetic process"/>
    <property type="evidence" value="ECO:0007669"/>
    <property type="project" value="UniProtKB-UniRule"/>
</dbReference>
<dbReference type="Gene3D" id="3.30.160.40">
    <property type="entry name" value="Porphobilinogen deaminase, C-terminal domain"/>
    <property type="match status" value="1"/>
</dbReference>
<comment type="cofactor">
    <cofactor evidence="8">
        <name>dipyrromethane</name>
        <dbReference type="ChEBI" id="CHEBI:60342"/>
    </cofactor>
    <text evidence="8">Binds 1 dipyrromethane group covalently.</text>
</comment>
<comment type="similarity">
    <text evidence="3 8">Belongs to the HMBS family.</text>
</comment>
<evidence type="ECO:0000256" key="4">
    <source>
        <dbReference type="ARBA" id="ARBA00011245"/>
    </source>
</evidence>
<dbReference type="InterPro" id="IPR000860">
    <property type="entry name" value="HemC"/>
</dbReference>
<reference evidence="11 12" key="1">
    <citation type="submission" date="2018-02" db="EMBL/GenBank/DDBJ databases">
        <title>Complete genome sequencing of Faecalibacterium prausnitzii strains isolated from the human gut.</title>
        <authorList>
            <person name="Fitzgerald B.C."/>
            <person name="Shkoporov A.N."/>
            <person name="Ross P.R."/>
            <person name="Hill C."/>
        </authorList>
    </citation>
    <scope>NUCLEOTIDE SEQUENCE [LARGE SCALE GENOMIC DNA]</scope>
    <source>
        <strain evidence="11 12">APC942/31-1</strain>
    </source>
</reference>
<gene>
    <name evidence="8" type="primary">hemC</name>
    <name evidence="11" type="ORF">C4886_13620</name>
</gene>
<evidence type="ECO:0000256" key="3">
    <source>
        <dbReference type="ARBA" id="ARBA00005638"/>
    </source>
</evidence>
<keyword evidence="5 8" id="KW-0808">Transferase</keyword>
<dbReference type="HAMAP" id="MF_00260">
    <property type="entry name" value="Porphobil_deam"/>
    <property type="match status" value="1"/>
</dbReference>
<comment type="catalytic activity">
    <reaction evidence="7 8">
        <text>4 porphobilinogen + H2O = hydroxymethylbilane + 4 NH4(+)</text>
        <dbReference type="Rhea" id="RHEA:13185"/>
        <dbReference type="ChEBI" id="CHEBI:15377"/>
        <dbReference type="ChEBI" id="CHEBI:28938"/>
        <dbReference type="ChEBI" id="CHEBI:57845"/>
        <dbReference type="ChEBI" id="CHEBI:58126"/>
        <dbReference type="EC" id="2.5.1.61"/>
    </reaction>
</comment>
<evidence type="ECO:0000256" key="8">
    <source>
        <dbReference type="HAMAP-Rule" id="MF_00260"/>
    </source>
</evidence>
<organism evidence="11 12">
    <name type="scientific">Blautia obeum</name>
    <dbReference type="NCBI Taxonomy" id="40520"/>
    <lineage>
        <taxon>Bacteria</taxon>
        <taxon>Bacillati</taxon>
        <taxon>Bacillota</taxon>
        <taxon>Clostridia</taxon>
        <taxon>Lachnospirales</taxon>
        <taxon>Lachnospiraceae</taxon>
        <taxon>Blautia</taxon>
    </lineage>
</organism>
<dbReference type="PANTHER" id="PTHR11557:SF0">
    <property type="entry name" value="PORPHOBILINOGEN DEAMINASE"/>
    <property type="match status" value="1"/>
</dbReference>